<evidence type="ECO:0000256" key="1">
    <source>
        <dbReference type="ARBA" id="ARBA00004123"/>
    </source>
</evidence>
<dbReference type="PANTHER" id="PTHR33572">
    <property type="entry name" value="SPORE DEVELOPMENT REGULATOR VOSA"/>
    <property type="match status" value="1"/>
</dbReference>
<evidence type="ECO:0000256" key="4">
    <source>
        <dbReference type="ARBA" id="ARBA00023242"/>
    </source>
</evidence>
<dbReference type="AlphaFoldDB" id="A0A0C2XHG9"/>
<accession>A0A0C2XHG9</accession>
<dbReference type="InterPro" id="IPR037525">
    <property type="entry name" value="Velvet_dom"/>
</dbReference>
<dbReference type="STRING" id="946122.A0A0C2XHG9"/>
<evidence type="ECO:0000256" key="3">
    <source>
        <dbReference type="ARBA" id="ARBA00023163"/>
    </source>
</evidence>
<keyword evidence="2" id="KW-0805">Transcription regulation</keyword>
<dbReference type="HOGENOM" id="CLU_044751_0_0_1"/>
<feature type="compositionally biased region" description="Basic and acidic residues" evidence="5">
    <location>
        <begin position="171"/>
        <end position="196"/>
    </location>
</feature>
<organism evidence="7 8">
    <name type="scientific">Amanita muscaria (strain Koide BX008)</name>
    <dbReference type="NCBI Taxonomy" id="946122"/>
    <lineage>
        <taxon>Eukaryota</taxon>
        <taxon>Fungi</taxon>
        <taxon>Dikarya</taxon>
        <taxon>Basidiomycota</taxon>
        <taxon>Agaricomycotina</taxon>
        <taxon>Agaricomycetes</taxon>
        <taxon>Agaricomycetidae</taxon>
        <taxon>Agaricales</taxon>
        <taxon>Pluteineae</taxon>
        <taxon>Amanitaceae</taxon>
        <taxon>Amanita</taxon>
    </lineage>
</organism>
<evidence type="ECO:0000259" key="6">
    <source>
        <dbReference type="PROSITE" id="PS51821"/>
    </source>
</evidence>
<dbReference type="Pfam" id="PF11754">
    <property type="entry name" value="Velvet"/>
    <property type="match status" value="1"/>
</dbReference>
<proteinExistence type="predicted"/>
<keyword evidence="4" id="KW-0539">Nucleus</keyword>
<feature type="compositionally biased region" description="Basic and acidic residues" evidence="5">
    <location>
        <begin position="373"/>
        <end position="385"/>
    </location>
</feature>
<dbReference type="InterPro" id="IPR021740">
    <property type="entry name" value="Velvet"/>
</dbReference>
<dbReference type="GO" id="GO:0005634">
    <property type="term" value="C:nucleus"/>
    <property type="evidence" value="ECO:0007669"/>
    <property type="project" value="UniProtKB-SubCell"/>
</dbReference>
<dbReference type="EMBL" id="KN818228">
    <property type="protein sequence ID" value="KIL68393.1"/>
    <property type="molecule type" value="Genomic_DNA"/>
</dbReference>
<sequence>MTPVAQASSSTRRHDSLPRAVYDLPAGGDTTFINRQVHYGSGQFCGRVVRIEIHELQRAELGRKYARVDRRPLDPPPVVQMRIYEVLDEIEREIPNYDSIEVHGFIGMVDLFPIPSLEKERRKTPKQSQHPSSPNVSGSGTGPVPPPQYQPSSTDEPHTLAAPSRQSGPKSDPEAARQSGDHEDAPDVVHKVDGKPIRESSKMTHALVGATFVEPVAVDWQGQKSLMFVFADLAVKTEGYFMLRYRVFNIFSTPIGNPDRIIQAECYGGVFRVYSTKEFPGLQASTELTKQLARWGVRLNIREAERKRRRKGDSRSQSPAPAAEQPPLPSVGTEEKGDKSPSAHGEDHMGEKAQPEVSATVSRKRLKLTSIDELQHGGDDHATNP</sequence>
<feature type="compositionally biased region" description="Basic and acidic residues" evidence="5">
    <location>
        <begin position="333"/>
        <end position="354"/>
    </location>
</feature>
<dbReference type="InterPro" id="IPR038491">
    <property type="entry name" value="Velvet_dom_sf"/>
</dbReference>
<evidence type="ECO:0000256" key="2">
    <source>
        <dbReference type="ARBA" id="ARBA00023015"/>
    </source>
</evidence>
<comment type="subcellular location">
    <subcellularLocation>
        <location evidence="1">Nucleus</location>
    </subcellularLocation>
</comment>
<feature type="region of interest" description="Disordered" evidence="5">
    <location>
        <begin position="119"/>
        <end position="196"/>
    </location>
</feature>
<reference evidence="7 8" key="1">
    <citation type="submission" date="2014-04" db="EMBL/GenBank/DDBJ databases">
        <title>Evolutionary Origins and Diversification of the Mycorrhizal Mutualists.</title>
        <authorList>
            <consortium name="DOE Joint Genome Institute"/>
            <consortium name="Mycorrhizal Genomics Consortium"/>
            <person name="Kohler A."/>
            <person name="Kuo A."/>
            <person name="Nagy L.G."/>
            <person name="Floudas D."/>
            <person name="Copeland A."/>
            <person name="Barry K.W."/>
            <person name="Cichocki N."/>
            <person name="Veneault-Fourrey C."/>
            <person name="LaButti K."/>
            <person name="Lindquist E.A."/>
            <person name="Lipzen A."/>
            <person name="Lundell T."/>
            <person name="Morin E."/>
            <person name="Murat C."/>
            <person name="Riley R."/>
            <person name="Ohm R."/>
            <person name="Sun H."/>
            <person name="Tunlid A."/>
            <person name="Henrissat B."/>
            <person name="Grigoriev I.V."/>
            <person name="Hibbett D.S."/>
            <person name="Martin F."/>
        </authorList>
    </citation>
    <scope>NUCLEOTIDE SEQUENCE [LARGE SCALE GENOMIC DNA]</scope>
    <source>
        <strain evidence="7 8">Koide BX008</strain>
    </source>
</reference>
<dbReference type="Gene3D" id="2.60.40.3960">
    <property type="entry name" value="Velvet domain"/>
    <property type="match status" value="1"/>
</dbReference>
<protein>
    <recommendedName>
        <fullName evidence="6">Velvet domain-containing protein</fullName>
    </recommendedName>
</protein>
<evidence type="ECO:0000313" key="8">
    <source>
        <dbReference type="Proteomes" id="UP000054549"/>
    </source>
</evidence>
<dbReference type="InParanoid" id="A0A0C2XHG9"/>
<evidence type="ECO:0000256" key="5">
    <source>
        <dbReference type="SAM" id="MobiDB-lite"/>
    </source>
</evidence>
<keyword evidence="8" id="KW-1185">Reference proteome</keyword>
<feature type="region of interest" description="Disordered" evidence="5">
    <location>
        <begin position="305"/>
        <end position="385"/>
    </location>
</feature>
<dbReference type="PANTHER" id="PTHR33572:SF3">
    <property type="entry name" value="VELVET COMPLEX SUBUNIT B"/>
    <property type="match status" value="1"/>
</dbReference>
<gene>
    <name evidence="7" type="ORF">M378DRAFT_176606</name>
</gene>
<dbReference type="OrthoDB" id="5599552at2759"/>
<dbReference type="PROSITE" id="PS51821">
    <property type="entry name" value="VELVET"/>
    <property type="match status" value="1"/>
</dbReference>
<dbReference type="Proteomes" id="UP000054549">
    <property type="component" value="Unassembled WGS sequence"/>
</dbReference>
<feature type="domain" description="Velvet" evidence="6">
    <location>
        <begin position="46"/>
        <end position="302"/>
    </location>
</feature>
<keyword evidence="3" id="KW-0804">Transcription</keyword>
<evidence type="ECO:0000313" key="7">
    <source>
        <dbReference type="EMBL" id="KIL68393.1"/>
    </source>
</evidence>
<name>A0A0C2XHG9_AMAMK</name>